<dbReference type="EMBL" id="CP006933">
    <property type="protein sequence ID" value="AIS31253.1"/>
    <property type="molecule type" value="Genomic_DNA"/>
</dbReference>
<sequence>MAILGIAIQMFLKPFSLKVENSGIEGAGKYIGIFERIIIFTLVLTNQYAAISIVFGAKSIARFKELNSRHFAEYYLLGTFASISTALIVGIIFKLLFGNFNF</sequence>
<protein>
    <submittedName>
        <fullName evidence="3">Putative membrane protein</fullName>
    </submittedName>
</protein>
<reference evidence="2" key="1">
    <citation type="submission" date="2013-12" db="EMBL/GenBank/DDBJ databases">
        <title>The complete genome sequence of Methanobacterium sp. BRM9.</title>
        <authorList>
            <consortium name="Pastoral Greenhouse Gas Research Consortium"/>
            <person name="Kelly W.J."/>
            <person name="Leahy S.C."/>
            <person name="Perry R."/>
            <person name="Li D."/>
            <person name="Altermann E."/>
            <person name="Lambie S.C."/>
            <person name="Attwood G.T."/>
        </authorList>
    </citation>
    <scope>NUCLEOTIDE SEQUENCE [LARGE SCALE GENOMIC DNA]</scope>
    <source>
        <strain evidence="2">BRM9</strain>
    </source>
</reference>
<reference evidence="3" key="2">
    <citation type="submission" date="2014-09" db="EMBL/GenBank/DDBJ databases">
        <authorList>
            <person name="Bishop-Lilly K.A."/>
            <person name="Broomall S.M."/>
            <person name="Chain P.S."/>
            <person name="Chertkov O."/>
            <person name="Coyne S.R."/>
            <person name="Daligault H.E."/>
            <person name="Davenport K.W."/>
            <person name="Erkkila T."/>
            <person name="Frey K.G."/>
            <person name="Gibbons H.S."/>
            <person name="Gu W."/>
            <person name="Jaissle J."/>
            <person name="Johnson S.L."/>
            <person name="Koroleva G.I."/>
            <person name="Ladner J.T."/>
            <person name="Lo C.-C."/>
            <person name="Minogue T.D."/>
            <person name="Munk C."/>
            <person name="Palacios G.F."/>
            <person name="Redden C.L."/>
            <person name="Rosenzweig C.N."/>
            <person name="Scholz M.B."/>
            <person name="Teshima H."/>
            <person name="Xu Y."/>
        </authorList>
    </citation>
    <scope>NUCLEOTIDE SEQUENCE</scope>
    <source>
        <strain evidence="3">Mb9</strain>
    </source>
</reference>
<keyword evidence="5" id="KW-1185">Reference proteome</keyword>
<evidence type="ECO:0000313" key="5">
    <source>
        <dbReference type="Proteomes" id="UP000062768"/>
    </source>
</evidence>
<feature type="transmembrane region" description="Helical" evidence="1">
    <location>
        <begin position="75"/>
        <end position="97"/>
    </location>
</feature>
<organism evidence="2 4">
    <name type="scientific">Methanobacterium formicicum</name>
    <dbReference type="NCBI Taxonomy" id="2162"/>
    <lineage>
        <taxon>Archaea</taxon>
        <taxon>Methanobacteriati</taxon>
        <taxon>Methanobacteriota</taxon>
        <taxon>Methanomada group</taxon>
        <taxon>Methanobacteria</taxon>
        <taxon>Methanobacteriales</taxon>
        <taxon>Methanobacteriaceae</taxon>
        <taxon>Methanobacterium</taxon>
    </lineage>
</organism>
<evidence type="ECO:0000256" key="1">
    <source>
        <dbReference type="SAM" id="Phobius"/>
    </source>
</evidence>
<name>A0A089ZGI0_METFO</name>
<dbReference type="EMBL" id="LN734822">
    <property type="protein sequence ID" value="CEL25102.1"/>
    <property type="molecule type" value="Genomic_DNA"/>
</dbReference>
<dbReference type="Proteomes" id="UP000029661">
    <property type="component" value="Chromosome"/>
</dbReference>
<keyword evidence="1" id="KW-0472">Membrane</keyword>
<evidence type="ECO:0000313" key="2">
    <source>
        <dbReference type="EMBL" id="AIS31253.1"/>
    </source>
</evidence>
<dbReference type="AlphaFoldDB" id="A0A089ZGI0"/>
<evidence type="ECO:0000313" key="4">
    <source>
        <dbReference type="Proteomes" id="UP000029661"/>
    </source>
</evidence>
<dbReference type="PATRIC" id="fig|2162.10.peg.1532"/>
<gene>
    <name evidence="2" type="ORF">BRM9_0428</name>
    <name evidence="3" type="ORF">MB9_1466</name>
</gene>
<keyword evidence="1" id="KW-0812">Transmembrane</keyword>
<dbReference type="OrthoDB" id="69152at2157"/>
<dbReference type="KEGG" id="mfc:BRM9_0428"/>
<proteinExistence type="predicted"/>
<evidence type="ECO:0000313" key="3">
    <source>
        <dbReference type="EMBL" id="CEL25102.1"/>
    </source>
</evidence>
<keyword evidence="1" id="KW-1133">Transmembrane helix</keyword>
<accession>A0A089ZGI0</accession>
<dbReference type="Proteomes" id="UP000062768">
    <property type="component" value="Chromosome I"/>
</dbReference>
<feature type="transmembrane region" description="Helical" evidence="1">
    <location>
        <begin position="37"/>
        <end position="55"/>
    </location>
</feature>
<dbReference type="STRING" id="2162.BRM9_0428"/>